<name>A0ABU0DBZ4_9HYPH</name>
<comment type="caution">
    <text evidence="1">The sequence shown here is derived from an EMBL/GenBank/DDBJ whole genome shotgun (WGS) entry which is preliminary data.</text>
</comment>
<dbReference type="RefSeq" id="WP_307056757.1">
    <property type="nucleotide sequence ID" value="NZ_JAUSUH010000001.1"/>
</dbReference>
<dbReference type="EMBL" id="JAUSUH010000001">
    <property type="protein sequence ID" value="MDQ0345835.1"/>
    <property type="molecule type" value="Genomic_DNA"/>
</dbReference>
<keyword evidence="2" id="KW-1185">Reference proteome</keyword>
<dbReference type="Proteomes" id="UP001238467">
    <property type="component" value="Unassembled WGS sequence"/>
</dbReference>
<evidence type="ECO:0000313" key="2">
    <source>
        <dbReference type="Proteomes" id="UP001238467"/>
    </source>
</evidence>
<evidence type="ECO:0000313" key="1">
    <source>
        <dbReference type="EMBL" id="MDQ0345835.1"/>
    </source>
</evidence>
<reference evidence="1 2" key="1">
    <citation type="submission" date="2023-07" db="EMBL/GenBank/DDBJ databases">
        <title>Genomic Encyclopedia of Type Strains, Phase IV (KMG-IV): sequencing the most valuable type-strain genomes for metagenomic binning, comparative biology and taxonomic classification.</title>
        <authorList>
            <person name="Goeker M."/>
        </authorList>
    </citation>
    <scope>NUCLEOTIDE SEQUENCE [LARGE SCALE GENOMIC DNA]</scope>
    <source>
        <strain evidence="1 2">DSM 1277</strain>
    </source>
</reference>
<gene>
    <name evidence="1" type="ORF">J2S76_000236</name>
</gene>
<evidence type="ECO:0008006" key="3">
    <source>
        <dbReference type="Google" id="ProtNLM"/>
    </source>
</evidence>
<sequence>MASAIVWARLDAEHTTRWQGKARGSWLNAHGAFIAMIDVAKDITLNATVTGLKAARARSAYPA</sequence>
<accession>A0ABU0DBZ4</accession>
<protein>
    <recommendedName>
        <fullName evidence="3">Transposase</fullName>
    </recommendedName>
</protein>
<organism evidence="1 2">
    <name type="scientific">Ancylobacter vacuolatus</name>
    <dbReference type="NCBI Taxonomy" id="223389"/>
    <lineage>
        <taxon>Bacteria</taxon>
        <taxon>Pseudomonadati</taxon>
        <taxon>Pseudomonadota</taxon>
        <taxon>Alphaproteobacteria</taxon>
        <taxon>Hyphomicrobiales</taxon>
        <taxon>Xanthobacteraceae</taxon>
        <taxon>Ancylobacter</taxon>
    </lineage>
</organism>
<proteinExistence type="predicted"/>